<proteinExistence type="predicted"/>
<keyword evidence="3" id="KW-1185">Reference proteome</keyword>
<gene>
    <name evidence="2" type="ORF">N4261_25335</name>
</gene>
<evidence type="ECO:0000259" key="1">
    <source>
        <dbReference type="Pfam" id="PF08770"/>
    </source>
</evidence>
<dbReference type="Pfam" id="PF08770">
    <property type="entry name" value="SoxZ"/>
    <property type="match status" value="1"/>
</dbReference>
<dbReference type="InterPro" id="IPR014880">
    <property type="entry name" value="SoxZ_dom"/>
</dbReference>
<sequence length="106" mass="12142">MALTRITLPERVRAGEIVEVQWLIAHPMETGYRADDLGQVVPRDILRSFECLYLGERVVRLSLYPAIAANPYGSFTLKADRSGPVVFRWEGDHGFVQQEERRLEVI</sequence>
<feature type="domain" description="Sulphur oxidation protein SoxZ" evidence="1">
    <location>
        <begin position="9"/>
        <end position="100"/>
    </location>
</feature>
<dbReference type="SUPFAM" id="SSF81296">
    <property type="entry name" value="E set domains"/>
    <property type="match status" value="1"/>
</dbReference>
<protein>
    <submittedName>
        <fullName evidence="2">Thiosulfate oxidation carrier complex protein SoxZ</fullName>
    </submittedName>
</protein>
<reference evidence="2" key="1">
    <citation type="submission" date="2022-10" db="EMBL/GenBank/DDBJ databases">
        <title>Characterization and whole genome sequencing of a new Roseateles species, isolated from fresh water.</title>
        <authorList>
            <person name="Guliayeva D.Y."/>
            <person name="Akhremchuk A.E."/>
            <person name="Sikolenko M.A."/>
            <person name="Valentovich L.N."/>
            <person name="Sidarenka A.V."/>
        </authorList>
    </citation>
    <scope>NUCLEOTIDE SEQUENCE</scope>
    <source>
        <strain evidence="2">BIM B-1768</strain>
    </source>
</reference>
<dbReference type="Gene3D" id="2.60.40.10">
    <property type="entry name" value="Immunoglobulins"/>
    <property type="match status" value="1"/>
</dbReference>
<dbReference type="InterPro" id="IPR013783">
    <property type="entry name" value="Ig-like_fold"/>
</dbReference>
<dbReference type="EMBL" id="CP104562">
    <property type="protein sequence ID" value="UXH78232.1"/>
    <property type="molecule type" value="Genomic_DNA"/>
</dbReference>
<dbReference type="Proteomes" id="UP001064933">
    <property type="component" value="Chromosome"/>
</dbReference>
<accession>A0ABY6AZ86</accession>
<name>A0ABY6AZ86_9BURK</name>
<organism evidence="2 3">
    <name type="scientific">Roseateles amylovorans</name>
    <dbReference type="NCBI Taxonomy" id="2978473"/>
    <lineage>
        <taxon>Bacteria</taxon>
        <taxon>Pseudomonadati</taxon>
        <taxon>Pseudomonadota</taxon>
        <taxon>Betaproteobacteria</taxon>
        <taxon>Burkholderiales</taxon>
        <taxon>Sphaerotilaceae</taxon>
        <taxon>Roseateles</taxon>
    </lineage>
</organism>
<evidence type="ECO:0000313" key="3">
    <source>
        <dbReference type="Proteomes" id="UP001064933"/>
    </source>
</evidence>
<dbReference type="RefSeq" id="WP_261758012.1">
    <property type="nucleotide sequence ID" value="NZ_CP104562.2"/>
</dbReference>
<dbReference type="InterPro" id="IPR014756">
    <property type="entry name" value="Ig_E-set"/>
</dbReference>
<evidence type="ECO:0000313" key="2">
    <source>
        <dbReference type="EMBL" id="UXH78232.1"/>
    </source>
</evidence>